<dbReference type="Gene3D" id="3.60.10.10">
    <property type="entry name" value="Endonuclease/exonuclease/phosphatase"/>
    <property type="match status" value="1"/>
</dbReference>
<comment type="cofactor">
    <cofactor evidence="1">
        <name>Mn(2+)</name>
        <dbReference type="ChEBI" id="CHEBI:29035"/>
    </cofactor>
</comment>
<dbReference type="InterPro" id="IPR051547">
    <property type="entry name" value="TDP2-like"/>
</dbReference>
<comment type="cofactor">
    <cofactor evidence="2">
        <name>Mg(2+)</name>
        <dbReference type="ChEBI" id="CHEBI:18420"/>
    </cofactor>
</comment>
<evidence type="ECO:0000256" key="2">
    <source>
        <dbReference type="ARBA" id="ARBA00001946"/>
    </source>
</evidence>
<dbReference type="EMBL" id="CP038033">
    <property type="protein sequence ID" value="QBQ55306.1"/>
    <property type="molecule type" value="Genomic_DNA"/>
</dbReference>
<keyword evidence="3" id="KW-0540">Nuclease</keyword>
<evidence type="ECO:0000313" key="10">
    <source>
        <dbReference type="EMBL" id="QBQ55306.1"/>
    </source>
</evidence>
<organism evidence="10 11">
    <name type="scientific">Nitrosococcus wardiae</name>
    <dbReference type="NCBI Taxonomy" id="1814290"/>
    <lineage>
        <taxon>Bacteria</taxon>
        <taxon>Pseudomonadati</taxon>
        <taxon>Pseudomonadota</taxon>
        <taxon>Gammaproteobacteria</taxon>
        <taxon>Chromatiales</taxon>
        <taxon>Chromatiaceae</taxon>
        <taxon>Nitrosococcus</taxon>
    </lineage>
</organism>
<gene>
    <name evidence="10" type="ORF">E3U44_12885</name>
</gene>
<dbReference type="SUPFAM" id="SSF56219">
    <property type="entry name" value="DNase I-like"/>
    <property type="match status" value="1"/>
</dbReference>
<protein>
    <submittedName>
        <fullName evidence="10">Endonuclease</fullName>
    </submittedName>
</protein>
<evidence type="ECO:0000256" key="6">
    <source>
        <dbReference type="ARBA" id="ARBA00022801"/>
    </source>
</evidence>
<evidence type="ECO:0000313" key="11">
    <source>
        <dbReference type="Proteomes" id="UP000294325"/>
    </source>
</evidence>
<keyword evidence="8" id="KW-0234">DNA repair</keyword>
<dbReference type="GO" id="GO:0006302">
    <property type="term" value="P:double-strand break repair"/>
    <property type="evidence" value="ECO:0007669"/>
    <property type="project" value="TreeGrafter"/>
</dbReference>
<proteinExistence type="predicted"/>
<dbReference type="PANTHER" id="PTHR15822">
    <property type="entry name" value="TRAF AND TNF RECEPTOR-ASSOCIATED PROTEIN"/>
    <property type="match status" value="1"/>
</dbReference>
<keyword evidence="11" id="KW-1185">Reference proteome</keyword>
<reference evidence="10 11" key="1">
    <citation type="submission" date="2019-03" db="EMBL/GenBank/DDBJ databases">
        <title>The genome sequence of Nitrosococcus wardiae strain D1FHST reveals the archetypal metabolic capacity of ammonia-oxidizing Gammaproteobacteria.</title>
        <authorList>
            <person name="Wang L."/>
            <person name="Lim C.K."/>
            <person name="Hanson T.E."/>
            <person name="Dang H."/>
            <person name="Klotz M.G."/>
        </authorList>
    </citation>
    <scope>NUCLEOTIDE SEQUENCE [LARGE SCALE GENOMIC DNA]</scope>
    <source>
        <strain evidence="10 11">D1FHS</strain>
    </source>
</reference>
<dbReference type="RefSeq" id="WP_134358569.1">
    <property type="nucleotide sequence ID" value="NZ_CP038033.1"/>
</dbReference>
<evidence type="ECO:0000256" key="4">
    <source>
        <dbReference type="ARBA" id="ARBA00022723"/>
    </source>
</evidence>
<keyword evidence="7" id="KW-0460">Magnesium</keyword>
<dbReference type="GO" id="GO:0070260">
    <property type="term" value="F:5'-tyrosyl-DNA phosphodiesterase activity"/>
    <property type="evidence" value="ECO:0007669"/>
    <property type="project" value="TreeGrafter"/>
</dbReference>
<keyword evidence="10" id="KW-0255">Endonuclease</keyword>
<keyword evidence="6" id="KW-0378">Hydrolase</keyword>
<dbReference type="GO" id="GO:0003697">
    <property type="term" value="F:single-stranded DNA binding"/>
    <property type="evidence" value="ECO:0007669"/>
    <property type="project" value="TreeGrafter"/>
</dbReference>
<evidence type="ECO:0000256" key="3">
    <source>
        <dbReference type="ARBA" id="ARBA00022722"/>
    </source>
</evidence>
<dbReference type="InterPro" id="IPR036691">
    <property type="entry name" value="Endo/exonu/phosph_ase_sf"/>
</dbReference>
<dbReference type="PANTHER" id="PTHR15822:SF4">
    <property type="entry name" value="TYROSYL-DNA PHOSPHODIESTERASE 2"/>
    <property type="match status" value="1"/>
</dbReference>
<dbReference type="GO" id="GO:0046872">
    <property type="term" value="F:metal ion binding"/>
    <property type="evidence" value="ECO:0007669"/>
    <property type="project" value="UniProtKB-KW"/>
</dbReference>
<accession>A0A4P7C339</accession>
<dbReference type="Proteomes" id="UP000294325">
    <property type="component" value="Chromosome"/>
</dbReference>
<sequence length="248" mass="28759">MSNSFRFVVCTHNLWKDERWADRQEPLRQFITLHQPDILCVQELRPQSRALLDQVLKTHQRVDDSFEGWIKEGNIYWNQALFNMIEYGAEDIGILEQWRRLFWVRLQPQATAGPPLLVATAHYTWPGNRKERSDGINVRIGQALSTVKAVNRLVDPSLPLLFMGDLNDHYLPLKVLQEAGLTDCFTALGRIPQVTRPTFPTHAHTPEVVDWMLHRGPLRPMICDVVDFFVEEVAPSDHKPLLTTYRWA</sequence>
<feature type="domain" description="Endonuclease/exonuclease/phosphatase" evidence="9">
    <location>
        <begin position="10"/>
        <end position="238"/>
    </location>
</feature>
<evidence type="ECO:0000259" key="9">
    <source>
        <dbReference type="Pfam" id="PF03372"/>
    </source>
</evidence>
<dbReference type="GO" id="GO:0004519">
    <property type="term" value="F:endonuclease activity"/>
    <property type="evidence" value="ECO:0007669"/>
    <property type="project" value="UniProtKB-KW"/>
</dbReference>
<evidence type="ECO:0000256" key="1">
    <source>
        <dbReference type="ARBA" id="ARBA00001936"/>
    </source>
</evidence>
<dbReference type="Pfam" id="PF03372">
    <property type="entry name" value="Exo_endo_phos"/>
    <property type="match status" value="1"/>
</dbReference>
<dbReference type="KEGG" id="nwr:E3U44_12885"/>
<dbReference type="AlphaFoldDB" id="A0A4P7C339"/>
<keyword evidence="4" id="KW-0479">Metal-binding</keyword>
<keyword evidence="5" id="KW-0227">DNA damage</keyword>
<dbReference type="GO" id="GO:0005737">
    <property type="term" value="C:cytoplasm"/>
    <property type="evidence" value="ECO:0007669"/>
    <property type="project" value="TreeGrafter"/>
</dbReference>
<dbReference type="OrthoDB" id="9793162at2"/>
<dbReference type="InterPro" id="IPR005135">
    <property type="entry name" value="Endo/exonuclease/phosphatase"/>
</dbReference>
<evidence type="ECO:0000256" key="8">
    <source>
        <dbReference type="ARBA" id="ARBA00023204"/>
    </source>
</evidence>
<evidence type="ECO:0000256" key="7">
    <source>
        <dbReference type="ARBA" id="ARBA00022842"/>
    </source>
</evidence>
<name>A0A4P7C339_9GAMM</name>
<evidence type="ECO:0000256" key="5">
    <source>
        <dbReference type="ARBA" id="ARBA00022763"/>
    </source>
</evidence>